<feature type="compositionally biased region" description="Acidic residues" evidence="1">
    <location>
        <begin position="178"/>
        <end position="187"/>
    </location>
</feature>
<feature type="domain" description="Sodium channel modifier 1 acidic C-terminal" evidence="2">
    <location>
        <begin position="146"/>
        <end position="191"/>
    </location>
</feature>
<evidence type="ECO:0000259" key="2">
    <source>
        <dbReference type="Pfam" id="PF15805"/>
    </source>
</evidence>
<dbReference type="PANTHER" id="PTHR32297">
    <property type="entry name" value="SODIUM CHANNEL MODIFIER 1"/>
    <property type="match status" value="1"/>
</dbReference>
<feature type="region of interest" description="Disordered" evidence="1">
    <location>
        <begin position="116"/>
        <end position="153"/>
    </location>
</feature>
<dbReference type="GO" id="GO:0008380">
    <property type="term" value="P:RNA splicing"/>
    <property type="evidence" value="ECO:0007669"/>
    <property type="project" value="InterPro"/>
</dbReference>
<feature type="non-terminal residue" evidence="3">
    <location>
        <position position="1"/>
    </location>
</feature>
<evidence type="ECO:0000313" key="3">
    <source>
        <dbReference type="EMBL" id="NXJ15441.1"/>
    </source>
</evidence>
<dbReference type="InterPro" id="IPR031625">
    <property type="entry name" value="SCNM1_acidic"/>
</dbReference>
<feature type="region of interest" description="Disordered" evidence="1">
    <location>
        <begin position="167"/>
        <end position="193"/>
    </location>
</feature>
<evidence type="ECO:0000256" key="1">
    <source>
        <dbReference type="SAM" id="MobiDB-lite"/>
    </source>
</evidence>
<proteinExistence type="predicted"/>
<comment type="caution">
    <text evidence="3">The sequence shown here is derived from an EMBL/GenBank/DDBJ whole genome shotgun (WGS) entry which is preliminary data.</text>
</comment>
<gene>
    <name evidence="3" type="primary">Scnm1</name>
    <name evidence="3" type="ORF">ODOGUJ_R13139</name>
</gene>
<dbReference type="PANTHER" id="PTHR32297:SF1">
    <property type="entry name" value="SODIUM CHANNEL MODIFIER 1"/>
    <property type="match status" value="1"/>
</dbReference>
<accession>A0A7K9Z711</accession>
<organism evidence="3 4">
    <name type="scientific">Odontophorus gujanensis</name>
    <name type="common">marbled wood quail</name>
    <dbReference type="NCBI Taxonomy" id="886794"/>
    <lineage>
        <taxon>Eukaryota</taxon>
        <taxon>Metazoa</taxon>
        <taxon>Chordata</taxon>
        <taxon>Craniata</taxon>
        <taxon>Vertebrata</taxon>
        <taxon>Euteleostomi</taxon>
        <taxon>Archelosauria</taxon>
        <taxon>Archosauria</taxon>
        <taxon>Dinosauria</taxon>
        <taxon>Saurischia</taxon>
        <taxon>Theropoda</taxon>
        <taxon>Coelurosauria</taxon>
        <taxon>Aves</taxon>
        <taxon>Neognathae</taxon>
        <taxon>Galloanserae</taxon>
        <taxon>Galliformes</taxon>
        <taxon>Odontophoridae</taxon>
        <taxon>Odontophorus</taxon>
    </lineage>
</organism>
<reference evidence="3 4" key="1">
    <citation type="submission" date="2019-09" db="EMBL/GenBank/DDBJ databases">
        <title>Bird 10,000 Genomes (B10K) Project - Family phase.</title>
        <authorList>
            <person name="Zhang G."/>
        </authorList>
    </citation>
    <scope>NUCLEOTIDE SEQUENCE [LARGE SCALE GENOMIC DNA]</scope>
    <source>
        <strain evidence="3">B10K-DU-001-53</strain>
        <tissue evidence="3">Muscle</tissue>
    </source>
</reference>
<feature type="region of interest" description="Disordered" evidence="1">
    <location>
        <begin position="15"/>
        <end position="50"/>
    </location>
</feature>
<dbReference type="InterPro" id="IPR033570">
    <property type="entry name" value="SCNM1"/>
</dbReference>
<dbReference type="AlphaFoldDB" id="A0A7K9Z711"/>
<keyword evidence="4" id="KW-1185">Reference proteome</keyword>
<evidence type="ECO:0000313" key="4">
    <source>
        <dbReference type="Proteomes" id="UP000522663"/>
    </source>
</evidence>
<protein>
    <submittedName>
        <fullName evidence="3">SCNM1 protein</fullName>
    </submittedName>
</protein>
<feature type="non-terminal residue" evidence="3">
    <location>
        <position position="193"/>
    </location>
</feature>
<name>A0A7K9Z711_9GALL</name>
<feature type="compositionally biased region" description="Basic and acidic residues" evidence="1">
    <location>
        <begin position="168"/>
        <end position="177"/>
    </location>
</feature>
<dbReference type="Proteomes" id="UP000522663">
    <property type="component" value="Unassembled WGS sequence"/>
</dbReference>
<dbReference type="GO" id="GO:0005634">
    <property type="term" value="C:nucleus"/>
    <property type="evidence" value="ECO:0007669"/>
    <property type="project" value="TreeGrafter"/>
</dbReference>
<dbReference type="OrthoDB" id="1924550at2759"/>
<sequence length="193" mass="20669">LRSCYGGGHARDRRLREVAVGAGPSPLPRPPRGGPELRPAAPHGSPAPLLATTRRITRSALLTAAPYSSCCRRTGTDRSGVQVGRIRAGLSAVPTALEEHRDAMENTTAALLPGRAGEAVVSTHAEQSGPRRAPPSPPPNKPAPISPTRRRELQRILQLRSAGWIQDRSGKWVKDENAEFDSDEEEPPALLPV</sequence>
<dbReference type="Pfam" id="PF15805">
    <property type="entry name" value="SCNM1_acidic"/>
    <property type="match status" value="1"/>
</dbReference>
<dbReference type="EMBL" id="VXAB01012994">
    <property type="protein sequence ID" value="NXJ15441.1"/>
    <property type="molecule type" value="Genomic_DNA"/>
</dbReference>
<feature type="compositionally biased region" description="Pro residues" evidence="1">
    <location>
        <begin position="132"/>
        <end position="145"/>
    </location>
</feature>